<protein>
    <recommendedName>
        <fullName evidence="1">C-type lectin domain-containing protein</fullName>
    </recommendedName>
</protein>
<evidence type="ECO:0000313" key="2">
    <source>
        <dbReference type="EnsemblMetazoa" id="G14194.3:cds"/>
    </source>
</evidence>
<sequence>LDCITSWRFYGGRSYCFSNQTLSWQNSKEYCNQMNAHLVEIQSAEENQRILSL</sequence>
<dbReference type="SUPFAM" id="SSF56436">
    <property type="entry name" value="C-type lectin-like"/>
    <property type="match status" value="1"/>
</dbReference>
<dbReference type="InterPro" id="IPR001304">
    <property type="entry name" value="C-type_lectin-like"/>
</dbReference>
<dbReference type="AlphaFoldDB" id="A0A8W8IJ22"/>
<dbReference type="Proteomes" id="UP000005408">
    <property type="component" value="Unassembled WGS sequence"/>
</dbReference>
<organism evidence="2 3">
    <name type="scientific">Magallana gigas</name>
    <name type="common">Pacific oyster</name>
    <name type="synonym">Crassostrea gigas</name>
    <dbReference type="NCBI Taxonomy" id="29159"/>
    <lineage>
        <taxon>Eukaryota</taxon>
        <taxon>Metazoa</taxon>
        <taxon>Spiralia</taxon>
        <taxon>Lophotrochozoa</taxon>
        <taxon>Mollusca</taxon>
        <taxon>Bivalvia</taxon>
        <taxon>Autobranchia</taxon>
        <taxon>Pteriomorphia</taxon>
        <taxon>Ostreida</taxon>
        <taxon>Ostreoidea</taxon>
        <taxon>Ostreidae</taxon>
        <taxon>Magallana</taxon>
    </lineage>
</organism>
<dbReference type="InterPro" id="IPR016187">
    <property type="entry name" value="CTDL_fold"/>
</dbReference>
<keyword evidence="3" id="KW-1185">Reference proteome</keyword>
<reference evidence="2" key="1">
    <citation type="submission" date="2022-08" db="UniProtKB">
        <authorList>
            <consortium name="EnsemblMetazoa"/>
        </authorList>
    </citation>
    <scope>IDENTIFICATION</scope>
    <source>
        <strain evidence="2">05x7-T-G4-1.051#20</strain>
    </source>
</reference>
<dbReference type="Gene3D" id="3.10.100.10">
    <property type="entry name" value="Mannose-Binding Protein A, subunit A"/>
    <property type="match status" value="1"/>
</dbReference>
<name>A0A8W8IJ22_MAGGI</name>
<accession>A0A8W8IJ22</accession>
<evidence type="ECO:0000259" key="1">
    <source>
        <dbReference type="Pfam" id="PF00059"/>
    </source>
</evidence>
<proteinExistence type="predicted"/>
<dbReference type="InterPro" id="IPR016186">
    <property type="entry name" value="C-type_lectin-like/link_sf"/>
</dbReference>
<feature type="domain" description="C-type lectin" evidence="1">
    <location>
        <begin position="21"/>
        <end position="51"/>
    </location>
</feature>
<dbReference type="Pfam" id="PF00059">
    <property type="entry name" value="Lectin_C"/>
    <property type="match status" value="1"/>
</dbReference>
<dbReference type="EnsemblMetazoa" id="G14194.3">
    <property type="protein sequence ID" value="G14194.3:cds"/>
    <property type="gene ID" value="G14194"/>
</dbReference>
<evidence type="ECO:0000313" key="3">
    <source>
        <dbReference type="Proteomes" id="UP000005408"/>
    </source>
</evidence>